<protein>
    <recommendedName>
        <fullName evidence="4">50S ribosomal protein L35</fullName>
    </recommendedName>
</protein>
<sequence length="74" mass="7824">MNTDVYLVVGIVLGVLALPSMMSAFSEGRAPRIAAIMVMIAGTLIVLALSQKPGGYALGDIPRAFYRVIGQIMN</sequence>
<evidence type="ECO:0000313" key="2">
    <source>
        <dbReference type="EMBL" id="THD83587.1"/>
    </source>
</evidence>
<name>A0A4S3MMV2_9RHOB</name>
<organism evidence="2 3">
    <name type="scientific">Aliigemmobacter aestuarii</name>
    <dbReference type="NCBI Taxonomy" id="1445661"/>
    <lineage>
        <taxon>Bacteria</taxon>
        <taxon>Pseudomonadati</taxon>
        <taxon>Pseudomonadota</taxon>
        <taxon>Alphaproteobacteria</taxon>
        <taxon>Rhodobacterales</taxon>
        <taxon>Paracoccaceae</taxon>
        <taxon>Aliigemmobacter</taxon>
    </lineage>
</organism>
<dbReference type="AlphaFoldDB" id="A0A4S3MMV2"/>
<dbReference type="Proteomes" id="UP000309450">
    <property type="component" value="Unassembled WGS sequence"/>
</dbReference>
<proteinExistence type="predicted"/>
<evidence type="ECO:0000313" key="3">
    <source>
        <dbReference type="Proteomes" id="UP000309450"/>
    </source>
</evidence>
<keyword evidence="1" id="KW-0812">Transmembrane</keyword>
<keyword evidence="3" id="KW-1185">Reference proteome</keyword>
<reference evidence="2 3" key="1">
    <citation type="submission" date="2019-04" db="EMBL/GenBank/DDBJ databases">
        <title>Draft genome sequence of Gemmobacter aestuarii sp. nov.</title>
        <authorList>
            <person name="Hameed A."/>
            <person name="Lin S.-Y."/>
            <person name="Shahina M."/>
            <person name="Lai W.-A."/>
            <person name="Young C.-C."/>
        </authorList>
    </citation>
    <scope>NUCLEOTIDE SEQUENCE [LARGE SCALE GENOMIC DNA]</scope>
    <source>
        <strain evidence="2 3">CC-PW-75</strain>
    </source>
</reference>
<evidence type="ECO:0008006" key="4">
    <source>
        <dbReference type="Google" id="ProtNLM"/>
    </source>
</evidence>
<keyword evidence="1" id="KW-0472">Membrane</keyword>
<comment type="caution">
    <text evidence="2">The sequence shown here is derived from an EMBL/GenBank/DDBJ whole genome shotgun (WGS) entry which is preliminary data.</text>
</comment>
<feature type="transmembrane region" description="Helical" evidence="1">
    <location>
        <begin position="33"/>
        <end position="50"/>
    </location>
</feature>
<dbReference type="OrthoDB" id="7875801at2"/>
<keyword evidence="1" id="KW-1133">Transmembrane helix</keyword>
<feature type="transmembrane region" description="Helical" evidence="1">
    <location>
        <begin position="6"/>
        <end position="26"/>
    </location>
</feature>
<evidence type="ECO:0000256" key="1">
    <source>
        <dbReference type="SAM" id="Phobius"/>
    </source>
</evidence>
<accession>A0A4S3MMV2</accession>
<gene>
    <name evidence="2" type="ORF">E7811_09915</name>
</gene>
<dbReference type="EMBL" id="SSND01000002">
    <property type="protein sequence ID" value="THD83587.1"/>
    <property type="molecule type" value="Genomic_DNA"/>
</dbReference>
<dbReference type="RefSeq" id="WP_136394481.1">
    <property type="nucleotide sequence ID" value="NZ_SSND01000002.1"/>
</dbReference>